<organism evidence="2 3">
    <name type="scientific">Acidovorax benzenivorans</name>
    <dbReference type="NCBI Taxonomy" id="2987520"/>
    <lineage>
        <taxon>Bacteria</taxon>
        <taxon>Pseudomonadati</taxon>
        <taxon>Pseudomonadota</taxon>
        <taxon>Betaproteobacteria</taxon>
        <taxon>Burkholderiales</taxon>
        <taxon>Comamonadaceae</taxon>
        <taxon>Acidovorax</taxon>
    </lineage>
</organism>
<dbReference type="Proteomes" id="UP001148932">
    <property type="component" value="Unassembled WGS sequence"/>
</dbReference>
<sequence>MPPPSPPSPLFPSPPPVAPTPWPQEGDADFDITALYRRIHGLAMPGQLATALHLGAEHTVVATGLDPQLPSVLLTLALGSQKTARDFFRGALPTPFELETAIAWVEDEVYAAHVRHRPWVPQGVVVVPCSTDPALHEIATLAGIAQGPLRILTLDALEHVFNRLVSVSQGRPASQEGLPAHAAFAASLLVLRELMHHMPFGSLTLMDGA</sequence>
<name>A0ABT5RWE3_9BURK</name>
<feature type="region of interest" description="Disordered" evidence="1">
    <location>
        <begin position="1"/>
        <end position="24"/>
    </location>
</feature>
<keyword evidence="3" id="KW-1185">Reference proteome</keyword>
<proteinExistence type="predicted"/>
<dbReference type="EMBL" id="JAPCKI010000004">
    <property type="protein sequence ID" value="MDD2177700.1"/>
    <property type="molecule type" value="Genomic_DNA"/>
</dbReference>
<feature type="compositionally biased region" description="Pro residues" evidence="1">
    <location>
        <begin position="1"/>
        <end position="22"/>
    </location>
</feature>
<gene>
    <name evidence="2" type="ORF">OIN59_09655</name>
</gene>
<evidence type="ECO:0000313" key="2">
    <source>
        <dbReference type="EMBL" id="MDD2177700.1"/>
    </source>
</evidence>
<reference evidence="2" key="1">
    <citation type="submission" date="2022-10" db="EMBL/GenBank/DDBJ databases">
        <title>Description of microaerobic benzene degrading bacteria.</title>
        <authorList>
            <person name="Bedics A."/>
            <person name="Tancsics A."/>
            <person name="Banerjee S."/>
        </authorList>
    </citation>
    <scope>NUCLEOTIDE SEQUENCE</scope>
    <source>
        <strain evidence="2">D2M1</strain>
    </source>
</reference>
<evidence type="ECO:0000313" key="3">
    <source>
        <dbReference type="Proteomes" id="UP001148932"/>
    </source>
</evidence>
<protein>
    <submittedName>
        <fullName evidence="2">Uncharacterized protein</fullName>
    </submittedName>
</protein>
<comment type="caution">
    <text evidence="2">The sequence shown here is derived from an EMBL/GenBank/DDBJ whole genome shotgun (WGS) entry which is preliminary data.</text>
</comment>
<accession>A0ABT5RWE3</accession>
<evidence type="ECO:0000256" key="1">
    <source>
        <dbReference type="SAM" id="MobiDB-lite"/>
    </source>
</evidence>